<protein>
    <recommendedName>
        <fullName evidence="5">CCT domain-containing protein</fullName>
    </recommendedName>
</protein>
<keyword evidence="2 3" id="KW-0539">Nucleus</keyword>
<reference evidence="6" key="2">
    <citation type="submission" date="2020-08" db="EMBL/GenBank/DDBJ databases">
        <title>Plant Genome Project.</title>
        <authorList>
            <person name="Zhang R.-G."/>
        </authorList>
    </citation>
    <scope>NUCLEOTIDE SEQUENCE</scope>
    <source>
        <strain evidence="6">Huo1</strain>
        <tissue evidence="6">Leaf</tissue>
    </source>
</reference>
<sequence length="210" mass="23927">MSGPYWGQFSLHHAPAAELVYPPLPTPALLGGGDYYDSIGHNSSGSSSHVDSPNSNSTTYGAHSPTLINCQYLIDTNVEAYYNIESENSHDSSQEMPQCYKWSNSSFASENSLFESMNRAIPYSPEEKKERIERYRSKRNLRNFNKKIKYECRKTLADSRPRVRGRFARNDVIEKATQCPFQEEDEDDYQSWITILDALNKSDLALISSF</sequence>
<gene>
    <name evidence="6" type="ORF">SASPL_122478</name>
</gene>
<feature type="domain" description="CCT" evidence="5">
    <location>
        <begin position="128"/>
        <end position="170"/>
    </location>
</feature>
<evidence type="ECO:0000256" key="1">
    <source>
        <dbReference type="ARBA" id="ARBA00004123"/>
    </source>
</evidence>
<proteinExistence type="predicted"/>
<evidence type="ECO:0000259" key="5">
    <source>
        <dbReference type="PROSITE" id="PS51017"/>
    </source>
</evidence>
<dbReference type="InterPro" id="IPR010402">
    <property type="entry name" value="CCT_domain"/>
</dbReference>
<comment type="subcellular location">
    <subcellularLocation>
        <location evidence="1 3">Nucleus</location>
    </subcellularLocation>
</comment>
<organism evidence="6">
    <name type="scientific">Salvia splendens</name>
    <name type="common">Scarlet sage</name>
    <dbReference type="NCBI Taxonomy" id="180675"/>
    <lineage>
        <taxon>Eukaryota</taxon>
        <taxon>Viridiplantae</taxon>
        <taxon>Streptophyta</taxon>
        <taxon>Embryophyta</taxon>
        <taxon>Tracheophyta</taxon>
        <taxon>Spermatophyta</taxon>
        <taxon>Magnoliopsida</taxon>
        <taxon>eudicotyledons</taxon>
        <taxon>Gunneridae</taxon>
        <taxon>Pentapetalae</taxon>
        <taxon>asterids</taxon>
        <taxon>lamiids</taxon>
        <taxon>Lamiales</taxon>
        <taxon>Lamiaceae</taxon>
        <taxon>Nepetoideae</taxon>
        <taxon>Mentheae</taxon>
        <taxon>Salviinae</taxon>
        <taxon>Salvia</taxon>
        <taxon>Salvia subgen. Calosphace</taxon>
        <taxon>core Calosphace</taxon>
    </lineage>
</organism>
<reference evidence="6" key="1">
    <citation type="submission" date="2018-01" db="EMBL/GenBank/DDBJ databases">
        <authorList>
            <person name="Mao J.F."/>
        </authorList>
    </citation>
    <scope>NUCLEOTIDE SEQUENCE</scope>
    <source>
        <strain evidence="6">Huo1</strain>
        <tissue evidence="6">Leaf</tissue>
    </source>
</reference>
<dbReference type="PANTHER" id="PTHR31319">
    <property type="entry name" value="ZINC FINGER PROTEIN CONSTANS-LIKE 4"/>
    <property type="match status" value="1"/>
</dbReference>
<dbReference type="GO" id="GO:0003700">
    <property type="term" value="F:DNA-binding transcription factor activity"/>
    <property type="evidence" value="ECO:0007669"/>
    <property type="project" value="TreeGrafter"/>
</dbReference>
<dbReference type="Proteomes" id="UP000298416">
    <property type="component" value="Unassembled WGS sequence"/>
</dbReference>
<dbReference type="EMBL" id="PNBA02000008">
    <property type="protein sequence ID" value="KAG6415076.1"/>
    <property type="molecule type" value="Genomic_DNA"/>
</dbReference>
<evidence type="ECO:0000256" key="4">
    <source>
        <dbReference type="SAM" id="MobiDB-lite"/>
    </source>
</evidence>
<dbReference type="Pfam" id="PF06203">
    <property type="entry name" value="CCT"/>
    <property type="match status" value="1"/>
</dbReference>
<dbReference type="AlphaFoldDB" id="A0A8X8ZSH2"/>
<evidence type="ECO:0000256" key="2">
    <source>
        <dbReference type="ARBA" id="ARBA00023242"/>
    </source>
</evidence>
<comment type="caution">
    <text evidence="6">The sequence shown here is derived from an EMBL/GenBank/DDBJ whole genome shotgun (WGS) entry which is preliminary data.</text>
</comment>
<evidence type="ECO:0000313" key="6">
    <source>
        <dbReference type="EMBL" id="KAG6415076.1"/>
    </source>
</evidence>
<feature type="compositionally biased region" description="Low complexity" evidence="4">
    <location>
        <begin position="42"/>
        <end position="57"/>
    </location>
</feature>
<name>A0A8X8ZSH2_SALSN</name>
<evidence type="ECO:0000313" key="7">
    <source>
        <dbReference type="Proteomes" id="UP000298416"/>
    </source>
</evidence>
<feature type="region of interest" description="Disordered" evidence="4">
    <location>
        <begin position="42"/>
        <end position="61"/>
    </location>
</feature>
<accession>A0A8X8ZSH2</accession>
<dbReference type="OrthoDB" id="911084at2759"/>
<keyword evidence="7" id="KW-1185">Reference proteome</keyword>
<dbReference type="GO" id="GO:0005634">
    <property type="term" value="C:nucleus"/>
    <property type="evidence" value="ECO:0007669"/>
    <property type="project" value="UniProtKB-SubCell"/>
</dbReference>
<dbReference type="InterPro" id="IPR045281">
    <property type="entry name" value="CONSTANS-like"/>
</dbReference>
<evidence type="ECO:0000256" key="3">
    <source>
        <dbReference type="PROSITE-ProRule" id="PRU00357"/>
    </source>
</evidence>
<dbReference type="PANTHER" id="PTHR31319:SF114">
    <property type="entry name" value="OS12G0262400 PROTEIN"/>
    <property type="match status" value="1"/>
</dbReference>
<dbReference type="PROSITE" id="PS51017">
    <property type="entry name" value="CCT"/>
    <property type="match status" value="1"/>
</dbReference>
<dbReference type="GO" id="GO:0009909">
    <property type="term" value="P:regulation of flower development"/>
    <property type="evidence" value="ECO:0007669"/>
    <property type="project" value="InterPro"/>
</dbReference>